<feature type="region of interest" description="Disordered" evidence="1">
    <location>
        <begin position="82"/>
        <end position="125"/>
    </location>
</feature>
<feature type="compositionally biased region" description="Polar residues" evidence="1">
    <location>
        <begin position="82"/>
        <end position="94"/>
    </location>
</feature>
<feature type="region of interest" description="Disordered" evidence="1">
    <location>
        <begin position="314"/>
        <end position="379"/>
    </location>
</feature>
<sequence>MLLIEFTEETNSEDSPGWDNQSSDPLLSDILDQVIDITDSTTILNILDAIDSPANIGSIQQELLNEKKAIHEIQKALMQCESDVNSPSSPTMSLPGTPPAYTASSLPSQATQQSQGFPPPPVYQQRPRFSIQQAGRPGAQQYSTTANTLANQQFLRSKVFQQQQKQRLLQAQQQQQLLIPSNAAADQLAASGIQNIDSLLNNTVAPNVSLQRSSSVPDSQLSPGYNTQMIGGGSQISPGQRLNQQPYSPHSQLASPLGQQQSFSPGQQAYSVTLTQGGLTQTSPAPSNWSQAAANRLSIQQQQNPMLNAQLTNSYVGSGRSFPGQRQQQQQQQQQHQQASPQQLPSVRSLASPGGLRQSPYSAEQFPPPTSPTTGNYPTQGQFQQIRLQRTVSAPSATTQLPGAVASSRLYGLKQEHPPHPLLSPGPMYHHQHPHHLHHSHMPPHPMMYPPHPQSDSPFCFDQPSLQIYGPNDRGRSQPTNHQPGGAGDSPKLWGSIGSDMGSGSPQPGLSSRNTMEESPRPGDQKSSSLLQKLLSE</sequence>
<evidence type="ECO:0000256" key="1">
    <source>
        <dbReference type="SAM" id="MobiDB-lite"/>
    </source>
</evidence>
<feature type="compositionally biased region" description="Acidic residues" evidence="1">
    <location>
        <begin position="1"/>
        <end position="12"/>
    </location>
</feature>
<organism evidence="2">
    <name type="scientific">Timema cristinae</name>
    <name type="common">Walking stick</name>
    <dbReference type="NCBI Taxonomy" id="61476"/>
    <lineage>
        <taxon>Eukaryota</taxon>
        <taxon>Metazoa</taxon>
        <taxon>Ecdysozoa</taxon>
        <taxon>Arthropoda</taxon>
        <taxon>Hexapoda</taxon>
        <taxon>Insecta</taxon>
        <taxon>Pterygota</taxon>
        <taxon>Neoptera</taxon>
        <taxon>Polyneoptera</taxon>
        <taxon>Phasmatodea</taxon>
        <taxon>Timematodea</taxon>
        <taxon>Timematoidea</taxon>
        <taxon>Timematidae</taxon>
        <taxon>Timema</taxon>
    </lineage>
</organism>
<dbReference type="EMBL" id="OC316703">
    <property type="protein sequence ID" value="CAD7393373.1"/>
    <property type="molecule type" value="Genomic_DNA"/>
</dbReference>
<evidence type="ECO:0000313" key="2">
    <source>
        <dbReference type="EMBL" id="CAD7393373.1"/>
    </source>
</evidence>
<feature type="compositionally biased region" description="Basic and acidic residues" evidence="1">
    <location>
        <begin position="515"/>
        <end position="524"/>
    </location>
</feature>
<feature type="region of interest" description="Disordered" evidence="1">
    <location>
        <begin position="1"/>
        <end position="22"/>
    </location>
</feature>
<reference evidence="2" key="1">
    <citation type="submission" date="2020-11" db="EMBL/GenBank/DDBJ databases">
        <authorList>
            <person name="Tran Van P."/>
        </authorList>
    </citation>
    <scope>NUCLEOTIDE SEQUENCE</scope>
</reference>
<feature type="compositionally biased region" description="Low complexity" evidence="1">
    <location>
        <begin position="325"/>
        <end position="343"/>
    </location>
</feature>
<feature type="region of interest" description="Disordered" evidence="1">
    <location>
        <begin position="210"/>
        <end position="265"/>
    </location>
</feature>
<name>A0A7R9GQ66_TIMCR</name>
<feature type="compositionally biased region" description="Low complexity" evidence="1">
    <location>
        <begin position="525"/>
        <end position="537"/>
    </location>
</feature>
<feature type="compositionally biased region" description="Pro residues" evidence="1">
    <location>
        <begin position="443"/>
        <end position="453"/>
    </location>
</feature>
<dbReference type="AlphaFoldDB" id="A0A7R9GQ66"/>
<feature type="compositionally biased region" description="Basic residues" evidence="1">
    <location>
        <begin position="430"/>
        <end position="442"/>
    </location>
</feature>
<feature type="compositionally biased region" description="Polar residues" evidence="1">
    <location>
        <begin position="102"/>
        <end position="116"/>
    </location>
</feature>
<feature type="region of interest" description="Disordered" evidence="1">
    <location>
        <begin position="414"/>
        <end position="537"/>
    </location>
</feature>
<protein>
    <submittedName>
        <fullName evidence="2">Uncharacterized protein</fullName>
    </submittedName>
</protein>
<gene>
    <name evidence="2" type="ORF">TCEB3V08_LOCUS1345</name>
</gene>
<proteinExistence type="predicted"/>
<feature type="compositionally biased region" description="Polar residues" evidence="1">
    <location>
        <begin position="502"/>
        <end position="514"/>
    </location>
</feature>
<accession>A0A7R9GQ66</accession>